<evidence type="ECO:0000313" key="1">
    <source>
        <dbReference type="EMBL" id="AEH50953.1"/>
    </source>
</evidence>
<dbReference type="EMBL" id="CP002351">
    <property type="protein sequence ID" value="AEH50953.1"/>
    <property type="molecule type" value="Genomic_DNA"/>
</dbReference>
<name>F7YX56_9THEM</name>
<sequence precursor="true">MVWLKLVVFIILSLTLRKIAKNGIAKWKNLQKNVLERLAKEGWLQQTRIDLDGAVLAVYKKGSKKKVVLLDNKSVDFEKVKKGLAISALNNAEQFCVYCNDIKTHAHRALMLASKNRHVHGVEIKLWIG</sequence>
<dbReference type="PATRIC" id="fig|688269.3.peg.893"/>
<reference evidence="1 2" key="1">
    <citation type="submission" date="2010-11" db="EMBL/GenBank/DDBJ databases">
        <title>The complete genome of Thermotoga thermarum DSM 5069.</title>
        <authorList>
            <consortium name="US DOE Joint Genome Institute (JGI-PGF)"/>
            <person name="Lucas S."/>
            <person name="Copeland A."/>
            <person name="Lapidus A."/>
            <person name="Bruce D."/>
            <person name="Goodwin L."/>
            <person name="Pitluck S."/>
            <person name="Kyrpides N."/>
            <person name="Mavromatis K."/>
            <person name="Ivanova N."/>
            <person name="Zeytun A."/>
            <person name="Brettin T."/>
            <person name="Detter J.C."/>
            <person name="Tapia R."/>
            <person name="Han C."/>
            <person name="Land M."/>
            <person name="Hauser L."/>
            <person name="Markowitz V."/>
            <person name="Cheng J.-F."/>
            <person name="Hugenholtz P."/>
            <person name="Woyke T."/>
            <person name="Wu D."/>
            <person name="Spring S."/>
            <person name="Schroeder M."/>
            <person name="Brambilla E."/>
            <person name="Klenk H.-P."/>
            <person name="Eisen J.A."/>
        </authorList>
    </citation>
    <scope>NUCLEOTIDE SEQUENCE [LARGE SCALE GENOMIC DNA]</scope>
    <source>
        <strain evidence="1 2">DSM 5069</strain>
    </source>
</reference>
<proteinExistence type="predicted"/>
<dbReference type="AlphaFoldDB" id="F7YX56"/>
<dbReference type="RefSeq" id="WP_013932175.1">
    <property type="nucleotide sequence ID" value="NC_015707.1"/>
</dbReference>
<dbReference type="STRING" id="688269.Theth_0869"/>
<keyword evidence="2" id="KW-1185">Reference proteome</keyword>
<evidence type="ECO:0000313" key="2">
    <source>
        <dbReference type="Proteomes" id="UP000006804"/>
    </source>
</evidence>
<protein>
    <submittedName>
        <fullName evidence="1">Uncharacterized protein</fullName>
    </submittedName>
</protein>
<organism evidence="1 2">
    <name type="scientific">Pseudothermotoga thermarum DSM 5069</name>
    <dbReference type="NCBI Taxonomy" id="688269"/>
    <lineage>
        <taxon>Bacteria</taxon>
        <taxon>Thermotogati</taxon>
        <taxon>Thermotogota</taxon>
        <taxon>Thermotogae</taxon>
        <taxon>Thermotogales</taxon>
        <taxon>Thermotogaceae</taxon>
        <taxon>Pseudothermotoga</taxon>
    </lineage>
</organism>
<gene>
    <name evidence="1" type="ORF">Theth_0869</name>
</gene>
<dbReference type="KEGG" id="tta:Theth_0869"/>
<dbReference type="Proteomes" id="UP000006804">
    <property type="component" value="Chromosome"/>
</dbReference>
<accession>F7YX56</accession>
<dbReference type="HOGENOM" id="CLU_1946991_0_0_0"/>